<comment type="caution">
    <text evidence="13">The sequence shown here is derived from an EMBL/GenBank/DDBJ whole genome shotgun (WGS) entry which is preliminary data.</text>
</comment>
<dbReference type="InterPro" id="IPR045357">
    <property type="entry name" value="Aminopeptidase_N-like_N"/>
</dbReference>
<dbReference type="AlphaFoldDB" id="A0A815DPA5"/>
<dbReference type="SUPFAM" id="SSF55486">
    <property type="entry name" value="Metalloproteases ('zincins'), catalytic domain"/>
    <property type="match status" value="1"/>
</dbReference>
<dbReference type="SUPFAM" id="SSF63737">
    <property type="entry name" value="Leukotriene A4 hydrolase N-terminal domain"/>
    <property type="match status" value="1"/>
</dbReference>
<evidence type="ECO:0000256" key="2">
    <source>
        <dbReference type="ARBA" id="ARBA00010136"/>
    </source>
</evidence>
<feature type="active site" description="Proton donor" evidence="9">
    <location>
        <position position="489"/>
    </location>
</feature>
<evidence type="ECO:0000256" key="11">
    <source>
        <dbReference type="SAM" id="SignalP"/>
    </source>
</evidence>
<dbReference type="EMBL" id="CAJNOG010000579">
    <property type="protein sequence ID" value="CAF1303760.1"/>
    <property type="molecule type" value="Genomic_DNA"/>
</dbReference>
<feature type="signal peptide" evidence="11">
    <location>
        <begin position="1"/>
        <end position="18"/>
    </location>
</feature>
<dbReference type="Gene3D" id="2.60.40.1730">
    <property type="entry name" value="tricorn interacting facor f3 domain"/>
    <property type="match status" value="1"/>
</dbReference>
<dbReference type="InterPro" id="IPR027268">
    <property type="entry name" value="Peptidase_M4/M1_CTD_sf"/>
</dbReference>
<keyword evidence="4" id="KW-0645">Protease</keyword>
<dbReference type="InterPro" id="IPR016024">
    <property type="entry name" value="ARM-type_fold"/>
</dbReference>
<comment type="cofactor">
    <cofactor evidence="10">
        <name>Zn(2+)</name>
        <dbReference type="ChEBI" id="CHEBI:29105"/>
    </cofactor>
    <text evidence="10">Binds 1 zinc ion per subunit.</text>
</comment>
<organism evidence="13 14">
    <name type="scientific">Adineta steineri</name>
    <dbReference type="NCBI Taxonomy" id="433720"/>
    <lineage>
        <taxon>Eukaryota</taxon>
        <taxon>Metazoa</taxon>
        <taxon>Spiralia</taxon>
        <taxon>Gnathifera</taxon>
        <taxon>Rotifera</taxon>
        <taxon>Eurotatoria</taxon>
        <taxon>Bdelloidea</taxon>
        <taxon>Adinetida</taxon>
        <taxon>Adinetidae</taxon>
        <taxon>Adineta</taxon>
    </lineage>
</organism>
<dbReference type="CDD" id="cd09599">
    <property type="entry name" value="M1_LTA4H"/>
    <property type="match status" value="1"/>
</dbReference>
<dbReference type="PANTHER" id="PTHR45726:SF3">
    <property type="entry name" value="LEUKOTRIENE A-4 HYDROLASE"/>
    <property type="match status" value="1"/>
</dbReference>
<evidence type="ECO:0000256" key="3">
    <source>
        <dbReference type="ARBA" id="ARBA00022490"/>
    </source>
</evidence>
<keyword evidence="5 10" id="KW-0479">Metal-binding</keyword>
<evidence type="ECO:0000313" key="13">
    <source>
        <dbReference type="EMBL" id="CAF1303760.1"/>
    </source>
</evidence>
<evidence type="ECO:0000256" key="9">
    <source>
        <dbReference type="PIRSR" id="PIRSR634015-1"/>
    </source>
</evidence>
<dbReference type="Gene3D" id="1.25.40.320">
    <property type="entry name" value="Peptidase M1, leukotriene A4 hydrolase/aminopeptidase C-terminal domain"/>
    <property type="match status" value="1"/>
</dbReference>
<dbReference type="InterPro" id="IPR014782">
    <property type="entry name" value="Peptidase_M1_dom"/>
</dbReference>
<dbReference type="InterPro" id="IPR034015">
    <property type="entry name" value="M1_LTA4H"/>
</dbReference>
<evidence type="ECO:0000256" key="1">
    <source>
        <dbReference type="ARBA" id="ARBA00004496"/>
    </source>
</evidence>
<reference evidence="13" key="1">
    <citation type="submission" date="2021-02" db="EMBL/GenBank/DDBJ databases">
        <authorList>
            <person name="Nowell W R."/>
        </authorList>
    </citation>
    <scope>NUCLEOTIDE SEQUENCE</scope>
</reference>
<gene>
    <name evidence="13" type="ORF">JYZ213_LOCUS32465</name>
</gene>
<accession>A0A815DPA5</accession>
<evidence type="ECO:0000256" key="7">
    <source>
        <dbReference type="ARBA" id="ARBA00022833"/>
    </source>
</evidence>
<evidence type="ECO:0000256" key="5">
    <source>
        <dbReference type="ARBA" id="ARBA00022723"/>
    </source>
</evidence>
<feature type="binding site" evidence="10">
    <location>
        <position position="422"/>
    </location>
    <ligand>
        <name>Zn(2+)</name>
        <dbReference type="ChEBI" id="CHEBI:29105"/>
        <note>catalytic</note>
    </ligand>
</feature>
<dbReference type="InterPro" id="IPR049980">
    <property type="entry name" value="LTA4H_cat"/>
</dbReference>
<keyword evidence="3" id="KW-0963">Cytoplasm</keyword>
<dbReference type="PANTHER" id="PTHR45726">
    <property type="entry name" value="LEUKOTRIENE A-4 HYDROLASE"/>
    <property type="match status" value="1"/>
</dbReference>
<feature type="domain" description="Peptidase M1 leukotriene A4 hydrolase/aminopeptidase C-terminal" evidence="12">
    <location>
        <begin position="560"/>
        <end position="705"/>
    </location>
</feature>
<keyword evidence="6" id="KW-0378">Hydrolase</keyword>
<dbReference type="SUPFAM" id="SSF48371">
    <property type="entry name" value="ARM repeat"/>
    <property type="match status" value="1"/>
</dbReference>
<comment type="similarity">
    <text evidence="2">Belongs to the peptidase M1 family.</text>
</comment>
<dbReference type="InterPro" id="IPR042097">
    <property type="entry name" value="Aminopeptidase_N-like_N_sf"/>
</dbReference>
<evidence type="ECO:0000256" key="8">
    <source>
        <dbReference type="ARBA" id="ARBA00023049"/>
    </source>
</evidence>
<evidence type="ECO:0000259" key="12">
    <source>
        <dbReference type="SMART" id="SM01263"/>
    </source>
</evidence>
<evidence type="ECO:0000313" key="14">
    <source>
        <dbReference type="Proteomes" id="UP000663845"/>
    </source>
</evidence>
<dbReference type="GO" id="GO:0006508">
    <property type="term" value="P:proteolysis"/>
    <property type="evidence" value="ECO:0007669"/>
    <property type="project" value="UniProtKB-KW"/>
</dbReference>
<protein>
    <recommendedName>
        <fullName evidence="12">Peptidase M1 leukotriene A4 hydrolase/aminopeptidase C-terminal domain-containing protein</fullName>
    </recommendedName>
</protein>
<dbReference type="FunFam" id="3.30.2010.30:FF:000001">
    <property type="entry name" value="Leukotriene A(4) hydrolase"/>
    <property type="match status" value="1"/>
</dbReference>
<name>A0A815DPA5_9BILA</name>
<dbReference type="Proteomes" id="UP000663845">
    <property type="component" value="Unassembled WGS sequence"/>
</dbReference>
<dbReference type="Gene3D" id="1.10.390.10">
    <property type="entry name" value="Neutral Protease Domain 2"/>
    <property type="match status" value="1"/>
</dbReference>
<evidence type="ECO:0000256" key="6">
    <source>
        <dbReference type="ARBA" id="ARBA00022801"/>
    </source>
</evidence>
<dbReference type="Pfam" id="PF17900">
    <property type="entry name" value="Peptidase_M1_N"/>
    <property type="match status" value="1"/>
</dbReference>
<dbReference type="Pfam" id="PF01433">
    <property type="entry name" value="Peptidase_M1"/>
    <property type="match status" value="1"/>
</dbReference>
<dbReference type="SMART" id="SM01263">
    <property type="entry name" value="Leuk-A4-hydro_C"/>
    <property type="match status" value="1"/>
</dbReference>
<dbReference type="InterPro" id="IPR015211">
    <property type="entry name" value="Peptidase_M1_C"/>
</dbReference>
<keyword evidence="7 10" id="KW-0862">Zinc</keyword>
<dbReference type="GO" id="GO:0008270">
    <property type="term" value="F:zinc ion binding"/>
    <property type="evidence" value="ECO:0007669"/>
    <property type="project" value="InterPro"/>
</dbReference>
<feature type="binding site" evidence="10">
    <location>
        <position position="403"/>
    </location>
    <ligand>
        <name>Zn(2+)</name>
        <dbReference type="ChEBI" id="CHEBI:29105"/>
        <note>catalytic</note>
    </ligand>
</feature>
<keyword evidence="8" id="KW-0482">Metalloprotease</keyword>
<proteinExistence type="inferred from homology"/>
<feature type="active site" description="Proton acceptor" evidence="9">
    <location>
        <position position="400"/>
    </location>
</feature>
<dbReference type="Pfam" id="PF09127">
    <property type="entry name" value="Leuk-A4-hydro_C"/>
    <property type="match status" value="1"/>
</dbReference>
<evidence type="ECO:0000256" key="4">
    <source>
        <dbReference type="ARBA" id="ARBA00022670"/>
    </source>
</evidence>
<dbReference type="InterPro" id="IPR001930">
    <property type="entry name" value="Peptidase_M1"/>
</dbReference>
<comment type="subcellular location">
    <subcellularLocation>
        <location evidence="1">Cytoplasm</location>
    </subcellularLocation>
</comment>
<dbReference type="GO" id="GO:0008237">
    <property type="term" value="F:metallopeptidase activity"/>
    <property type="evidence" value="ECO:0007669"/>
    <property type="project" value="UniProtKB-KW"/>
</dbReference>
<dbReference type="PRINTS" id="PR00756">
    <property type="entry name" value="ALADIPTASE"/>
</dbReference>
<keyword evidence="11" id="KW-0732">Signal</keyword>
<dbReference type="Gene3D" id="3.30.2010.30">
    <property type="match status" value="1"/>
</dbReference>
<sequence length="707" mass="82510">MSSTMLFIVLLVITVARAAPVQDETCDVQAYRQSHCTASVFVQHGCTSATVDLIHTNFLQSCSSVRLNWAYAANNLTLIIGRQEHQAFTSDHSYLYYDPNSISNFNRFRVNHTHFDLNVDFDRHLLHGHVQFNIVRLDQKQCEYSSTIKNTENNEIPHNLDGKLILDAHQLNVEKVMYETTLLPFEINPEHNSLTIDMEQIPKEAISISIVINYSTSPDQSKALQWMTKEQTADRQYPFMYSQCQAIHARSMYPCQDTPGVKSTYTAKIICPKPLIPLMSAIQTKHDVDTNTFYFEQTVAVPSYLMAIAVGHLVSYDISDRIRVWSEPSRRERCKYEFEETECALSAAEQLLGKYQWKRYDILVLPPSFPYTGMENPCMNFISPATLVGDRSLTWVIVHELTHSWTGNLVTNENWEHFWLNEGFTTFIEAKLLEILAKDNGEARRFHSAQGWEELESTIIEFGSTNPYTCLVYRLKNVDPDDAYNSTQYHKGAALLWFLEHDIVCSEVEFDQFLRSYVQKFSHRVLNTDDFIQYFESYFPHAKKVDWNLWLNTPGMPPITIDFSTELERQCRQLANQPELISDAQMKLLNANQIVYLFNLLLNQKPSTITYDIIKQIDKNCQMNQYSNGDICYRWYQLCIRMKYIEVLEDIFRFLGENGEMKFLKPLYTEFKLSWPEMMPKVHEFFEEHKKYIHPLLVQQIEQRIGK</sequence>
<feature type="binding site" evidence="10">
    <location>
        <position position="399"/>
    </location>
    <ligand>
        <name>Zn(2+)</name>
        <dbReference type="ChEBI" id="CHEBI:29105"/>
        <note>catalytic</note>
    </ligand>
</feature>
<evidence type="ECO:0000256" key="10">
    <source>
        <dbReference type="PIRSR" id="PIRSR634015-3"/>
    </source>
</evidence>
<feature type="chain" id="PRO_5032569029" description="Peptidase M1 leukotriene A4 hydrolase/aminopeptidase C-terminal domain-containing protein" evidence="11">
    <location>
        <begin position="19"/>
        <end position="707"/>
    </location>
</feature>
<dbReference type="GO" id="GO:0005829">
    <property type="term" value="C:cytosol"/>
    <property type="evidence" value="ECO:0007669"/>
    <property type="project" value="TreeGrafter"/>
</dbReference>
<dbReference type="InterPro" id="IPR038502">
    <property type="entry name" value="M1_LTA-4_hydro/amino_C_sf"/>
</dbReference>